<dbReference type="AlphaFoldDB" id="A0A1P8JXX3"/>
<dbReference type="Proteomes" id="UP000186609">
    <property type="component" value="Chromosome"/>
</dbReference>
<keyword evidence="2" id="KW-1185">Reference proteome</keyword>
<dbReference type="Pfam" id="PF14070">
    <property type="entry name" value="YjfB_motility"/>
    <property type="match status" value="1"/>
</dbReference>
<reference evidence="1 2" key="1">
    <citation type="submission" date="2017-01" db="EMBL/GenBank/DDBJ databases">
        <authorList>
            <person name="Mah S.A."/>
            <person name="Swanson W.J."/>
            <person name="Moy G.W."/>
            <person name="Vacquier V.D."/>
        </authorList>
    </citation>
    <scope>NUCLEOTIDE SEQUENCE [LARGE SCALE GENOMIC DNA]</scope>
    <source>
        <strain evidence="1 2">DCY110</strain>
    </source>
</reference>
<proteinExistence type="predicted"/>
<evidence type="ECO:0000313" key="1">
    <source>
        <dbReference type="EMBL" id="APW38614.1"/>
    </source>
</evidence>
<dbReference type="RefSeq" id="WP_076200493.1">
    <property type="nucleotide sequence ID" value="NZ_CP019236.1"/>
</dbReference>
<name>A0A1P8JXX3_9BURK</name>
<dbReference type="EMBL" id="CP019236">
    <property type="protein sequence ID" value="APW38614.1"/>
    <property type="molecule type" value="Genomic_DNA"/>
</dbReference>
<gene>
    <name evidence="1" type="ORF">RD110_16575</name>
</gene>
<protein>
    <recommendedName>
        <fullName evidence="3">Motility protein</fullName>
    </recommendedName>
</protein>
<dbReference type="STRING" id="1842727.RD110_16575"/>
<dbReference type="KEGG" id="rhy:RD110_16575"/>
<evidence type="ECO:0008006" key="3">
    <source>
        <dbReference type="Google" id="ProtNLM"/>
    </source>
</evidence>
<accession>A0A1P8JXX3</accession>
<organism evidence="1 2">
    <name type="scientific">Rhodoferax koreensis</name>
    <dbReference type="NCBI Taxonomy" id="1842727"/>
    <lineage>
        <taxon>Bacteria</taxon>
        <taxon>Pseudomonadati</taxon>
        <taxon>Pseudomonadota</taxon>
        <taxon>Betaproteobacteria</taxon>
        <taxon>Burkholderiales</taxon>
        <taxon>Comamonadaceae</taxon>
        <taxon>Rhodoferax</taxon>
    </lineage>
</organism>
<dbReference type="InterPro" id="IPR025906">
    <property type="entry name" value="YjfB_motility"/>
</dbReference>
<evidence type="ECO:0000313" key="2">
    <source>
        <dbReference type="Proteomes" id="UP000186609"/>
    </source>
</evidence>
<sequence>MNIANTPAVQGATAAASAPASDTLNIMVLKKALNTQAAMAAALIQALPEPPPLATEGSLGTQLNTFA</sequence>